<evidence type="ECO:0000313" key="1">
    <source>
        <dbReference type="EMBL" id="GKU86243.1"/>
    </source>
</evidence>
<protein>
    <submittedName>
        <fullName evidence="1">Uncharacterized protein</fullName>
    </submittedName>
</protein>
<dbReference type="AlphaFoldDB" id="A0AAV5HBS1"/>
<dbReference type="Proteomes" id="UP001054252">
    <property type="component" value="Unassembled WGS sequence"/>
</dbReference>
<comment type="caution">
    <text evidence="1">The sequence shown here is derived from an EMBL/GenBank/DDBJ whole genome shotgun (WGS) entry which is preliminary data.</text>
</comment>
<keyword evidence="2" id="KW-1185">Reference proteome</keyword>
<organism evidence="1 2">
    <name type="scientific">Rubroshorea leprosula</name>
    <dbReference type="NCBI Taxonomy" id="152421"/>
    <lineage>
        <taxon>Eukaryota</taxon>
        <taxon>Viridiplantae</taxon>
        <taxon>Streptophyta</taxon>
        <taxon>Embryophyta</taxon>
        <taxon>Tracheophyta</taxon>
        <taxon>Spermatophyta</taxon>
        <taxon>Magnoliopsida</taxon>
        <taxon>eudicotyledons</taxon>
        <taxon>Gunneridae</taxon>
        <taxon>Pentapetalae</taxon>
        <taxon>rosids</taxon>
        <taxon>malvids</taxon>
        <taxon>Malvales</taxon>
        <taxon>Dipterocarpaceae</taxon>
        <taxon>Rubroshorea</taxon>
    </lineage>
</organism>
<name>A0AAV5HBS1_9ROSI</name>
<gene>
    <name evidence="1" type="ORF">SLEP1_g792</name>
</gene>
<reference evidence="1 2" key="1">
    <citation type="journal article" date="2021" name="Commun. Biol.">
        <title>The genome of Shorea leprosula (Dipterocarpaceae) highlights the ecological relevance of drought in aseasonal tropical rainforests.</title>
        <authorList>
            <person name="Ng K.K.S."/>
            <person name="Kobayashi M.J."/>
            <person name="Fawcett J.A."/>
            <person name="Hatakeyama M."/>
            <person name="Paape T."/>
            <person name="Ng C.H."/>
            <person name="Ang C.C."/>
            <person name="Tnah L.H."/>
            <person name="Lee C.T."/>
            <person name="Nishiyama T."/>
            <person name="Sese J."/>
            <person name="O'Brien M.J."/>
            <person name="Copetti D."/>
            <person name="Mohd Noor M.I."/>
            <person name="Ong R.C."/>
            <person name="Putra M."/>
            <person name="Sireger I.Z."/>
            <person name="Indrioko S."/>
            <person name="Kosugi Y."/>
            <person name="Izuno A."/>
            <person name="Isagi Y."/>
            <person name="Lee S.L."/>
            <person name="Shimizu K.K."/>
        </authorList>
    </citation>
    <scope>NUCLEOTIDE SEQUENCE [LARGE SCALE GENOMIC DNA]</scope>
    <source>
        <strain evidence="1">214</strain>
    </source>
</reference>
<evidence type="ECO:0000313" key="2">
    <source>
        <dbReference type="Proteomes" id="UP001054252"/>
    </source>
</evidence>
<dbReference type="EMBL" id="BPVZ01000001">
    <property type="protein sequence ID" value="GKU86243.1"/>
    <property type="molecule type" value="Genomic_DNA"/>
</dbReference>
<proteinExistence type="predicted"/>
<sequence>MRMVQALEPLKFSWPFQMGSGFLNRVLDLAGIKACKEAMQPVDEERYEISLDNHGEKL</sequence>
<accession>A0AAV5HBS1</accession>